<reference evidence="2" key="2">
    <citation type="submission" date="2020-06" db="EMBL/GenBank/DDBJ databases">
        <title>Isolation of Planomicrobium glaciei.</title>
        <authorList>
            <person name="Malisova L."/>
            <person name="Safrankova R."/>
            <person name="Jakubu V."/>
            <person name="Spanelova P."/>
        </authorList>
    </citation>
    <scope>NUCLEOTIDE SEQUENCE [LARGE SCALE GENOMIC DNA]</scope>
    <source>
        <strain evidence="2">NRL-ATB46093</strain>
    </source>
</reference>
<dbReference type="RefSeq" id="WP_157833106.1">
    <property type="nucleotide sequence ID" value="NZ_CP051177.1"/>
</dbReference>
<reference evidence="1 2" key="1">
    <citation type="submission" date="2020-04" db="EMBL/GenBank/DDBJ databases">
        <authorList>
            <person name="Pajer P."/>
            <person name="Broz P."/>
        </authorList>
    </citation>
    <scope>NUCLEOTIDE SEQUENCE [LARGE SCALE GENOMIC DNA]</scope>
    <source>
        <strain evidence="2">NRL-ATB46093</strain>
    </source>
</reference>
<dbReference type="EMBL" id="CP051177">
    <property type="protein sequence ID" value="QKX51934.1"/>
    <property type="molecule type" value="Genomic_DNA"/>
</dbReference>
<sequence>MKDVHEFDKAAPEETIIVVRMEAVNHWNLSRADLKKFVEEKSMASNAGIPNDGDFYYC</sequence>
<name>A0A7H8QD37_9BACL</name>
<protein>
    <submittedName>
        <fullName evidence="1">Uncharacterized protein</fullName>
    </submittedName>
</protein>
<evidence type="ECO:0000313" key="1">
    <source>
        <dbReference type="EMBL" id="QKX51934.1"/>
    </source>
</evidence>
<keyword evidence="2" id="KW-1185">Reference proteome</keyword>
<dbReference type="AlphaFoldDB" id="A0A7H8QD37"/>
<gene>
    <name evidence="1" type="ORF">HF394_15865</name>
</gene>
<proteinExistence type="predicted"/>
<accession>A0A7H8QD37</accession>
<organism evidence="1 2">
    <name type="scientific">Planococcus glaciei</name>
    <dbReference type="NCBI Taxonomy" id="459472"/>
    <lineage>
        <taxon>Bacteria</taxon>
        <taxon>Bacillati</taxon>
        <taxon>Bacillota</taxon>
        <taxon>Bacilli</taxon>
        <taxon>Bacillales</taxon>
        <taxon>Caryophanaceae</taxon>
        <taxon>Planococcus</taxon>
    </lineage>
</organism>
<evidence type="ECO:0000313" key="2">
    <source>
        <dbReference type="Proteomes" id="UP000509222"/>
    </source>
</evidence>
<dbReference type="Proteomes" id="UP000509222">
    <property type="component" value="Chromosome"/>
</dbReference>